<evidence type="ECO:0000259" key="3">
    <source>
        <dbReference type="PROSITE" id="PS50002"/>
    </source>
</evidence>
<gene>
    <name evidence="4" type="ORF">FSB_LOCUS39033</name>
</gene>
<name>A0A2N9HHH3_FAGSY</name>
<dbReference type="SUPFAM" id="SSF50044">
    <property type="entry name" value="SH3-domain"/>
    <property type="match status" value="1"/>
</dbReference>
<reference evidence="4" key="1">
    <citation type="submission" date="2018-02" db="EMBL/GenBank/DDBJ databases">
        <authorList>
            <person name="Cohen D.B."/>
            <person name="Kent A.D."/>
        </authorList>
    </citation>
    <scope>NUCLEOTIDE SEQUENCE</scope>
</reference>
<accession>A0A2N9HHH3</accession>
<dbReference type="InterPro" id="IPR036028">
    <property type="entry name" value="SH3-like_dom_sf"/>
</dbReference>
<dbReference type="EMBL" id="OIVN01003430">
    <property type="protein sequence ID" value="SPD11151.1"/>
    <property type="molecule type" value="Genomic_DNA"/>
</dbReference>
<feature type="domain" description="SH3" evidence="3">
    <location>
        <begin position="168"/>
        <end position="230"/>
    </location>
</feature>
<dbReference type="Gene3D" id="2.30.30.40">
    <property type="entry name" value="SH3 Domains"/>
    <property type="match status" value="1"/>
</dbReference>
<dbReference type="InterPro" id="IPR001452">
    <property type="entry name" value="SH3_domain"/>
</dbReference>
<evidence type="ECO:0000313" key="4">
    <source>
        <dbReference type="EMBL" id="SPD11151.1"/>
    </source>
</evidence>
<sequence length="238" mass="26584">MEEDEILSSTKKRMRNHRKKVKLSGLGFFLIRFDFSSGFEDVLKRGPWFIGAAGPSDVKRYDWKQNHANSAKDVLQALVQDLLKTRDVAKSHPNFRISKLEDSTGRTVIRIDEDVIELIRKDPLHVWGWYDAEIAQAWTEIAPAGGQLAAINLESRAALLANKSVNQGGQLAAINLESRAALLVTKQKQLSLLVGDYLVVQKVSPSGWPEGEYSGKAGWFPSAYVEKHQRIPTSNVAM</sequence>
<dbReference type="Pfam" id="PF07653">
    <property type="entry name" value="SH3_2"/>
    <property type="match status" value="1"/>
</dbReference>
<organism evidence="4">
    <name type="scientific">Fagus sylvatica</name>
    <name type="common">Beechnut</name>
    <dbReference type="NCBI Taxonomy" id="28930"/>
    <lineage>
        <taxon>Eukaryota</taxon>
        <taxon>Viridiplantae</taxon>
        <taxon>Streptophyta</taxon>
        <taxon>Embryophyta</taxon>
        <taxon>Tracheophyta</taxon>
        <taxon>Spermatophyta</taxon>
        <taxon>Magnoliopsida</taxon>
        <taxon>eudicotyledons</taxon>
        <taxon>Gunneridae</taxon>
        <taxon>Pentapetalae</taxon>
        <taxon>rosids</taxon>
        <taxon>fabids</taxon>
        <taxon>Fagales</taxon>
        <taxon>Fagaceae</taxon>
        <taxon>Fagus</taxon>
    </lineage>
</organism>
<dbReference type="PROSITE" id="PS50002">
    <property type="entry name" value="SH3"/>
    <property type="match status" value="1"/>
</dbReference>
<evidence type="ECO:0000256" key="2">
    <source>
        <dbReference type="PROSITE-ProRule" id="PRU00192"/>
    </source>
</evidence>
<dbReference type="AlphaFoldDB" id="A0A2N9HHH3"/>
<evidence type="ECO:0000256" key="1">
    <source>
        <dbReference type="ARBA" id="ARBA00022443"/>
    </source>
</evidence>
<protein>
    <recommendedName>
        <fullName evidence="3">SH3 domain-containing protein</fullName>
    </recommendedName>
</protein>
<proteinExistence type="predicted"/>
<keyword evidence="1 2" id="KW-0728">SH3 domain</keyword>